<reference evidence="1 2" key="1">
    <citation type="submission" date="2018-12" db="EMBL/GenBank/DDBJ databases">
        <authorList>
            <person name="Yang Y."/>
        </authorList>
    </citation>
    <scope>NUCLEOTIDE SEQUENCE [LARGE SCALE GENOMIC DNA]</scope>
    <source>
        <strain evidence="1 2">L-25-5w-1</strain>
    </source>
</reference>
<keyword evidence="2" id="KW-1185">Reference proteome</keyword>
<sequence>MPFLPPSGDVCHALTSVVWERNGKSGPALWEGAGMLQILVRAPIGIDEDALLVEAGKVAALYAPHMDGPPLAYAVRITQVAVMSVVTLSSAGGSADGTDAPGRWITAPVQIDFRVERVETFASP</sequence>
<proteinExistence type="predicted"/>
<name>A0A431VC21_9PROT</name>
<dbReference type="OrthoDB" id="9815360at2"/>
<evidence type="ECO:0000313" key="1">
    <source>
        <dbReference type="EMBL" id="RTR16170.1"/>
    </source>
</evidence>
<organism evidence="1 2">
    <name type="scientific">Azospirillum griseum</name>
    <dbReference type="NCBI Taxonomy" id="2496639"/>
    <lineage>
        <taxon>Bacteria</taxon>
        <taxon>Pseudomonadati</taxon>
        <taxon>Pseudomonadota</taxon>
        <taxon>Alphaproteobacteria</taxon>
        <taxon>Rhodospirillales</taxon>
        <taxon>Azospirillaceae</taxon>
        <taxon>Azospirillum</taxon>
    </lineage>
</organism>
<protein>
    <submittedName>
        <fullName evidence="1">Uncharacterized protein</fullName>
    </submittedName>
</protein>
<accession>A0A431VC21</accession>
<dbReference type="AlphaFoldDB" id="A0A431VC21"/>
<dbReference type="EMBL" id="RXMA01000027">
    <property type="protein sequence ID" value="RTR16170.1"/>
    <property type="molecule type" value="Genomic_DNA"/>
</dbReference>
<dbReference type="RefSeq" id="WP_126619313.1">
    <property type="nucleotide sequence ID" value="NZ_JBHUCY010000066.1"/>
</dbReference>
<evidence type="ECO:0000313" key="2">
    <source>
        <dbReference type="Proteomes" id="UP000277007"/>
    </source>
</evidence>
<comment type="caution">
    <text evidence="1">The sequence shown here is derived from an EMBL/GenBank/DDBJ whole genome shotgun (WGS) entry which is preliminary data.</text>
</comment>
<gene>
    <name evidence="1" type="ORF">EJ903_21485</name>
</gene>
<dbReference type="Proteomes" id="UP000277007">
    <property type="component" value="Unassembled WGS sequence"/>
</dbReference>